<evidence type="ECO:0000313" key="2">
    <source>
        <dbReference type="EMBL" id="GLD52932.1"/>
    </source>
</evidence>
<keyword evidence="3" id="KW-1185">Reference proteome</keyword>
<protein>
    <recommendedName>
        <fullName evidence="1">Endonuclease/exonuclease/phosphatase domain-containing protein</fullName>
    </recommendedName>
</protein>
<name>A0AAD3MDZ9_LATJO</name>
<feature type="domain" description="Endonuclease/exonuclease/phosphatase" evidence="1">
    <location>
        <begin position="112"/>
        <end position="240"/>
    </location>
</feature>
<evidence type="ECO:0000313" key="3">
    <source>
        <dbReference type="Proteomes" id="UP001279410"/>
    </source>
</evidence>
<dbReference type="AlphaFoldDB" id="A0AAD3MDZ9"/>
<reference evidence="2" key="1">
    <citation type="submission" date="2022-08" db="EMBL/GenBank/DDBJ databases">
        <title>Genome sequencing of akame (Lates japonicus).</title>
        <authorList>
            <person name="Hashiguchi Y."/>
            <person name="Takahashi H."/>
        </authorList>
    </citation>
    <scope>NUCLEOTIDE SEQUENCE</scope>
    <source>
        <strain evidence="2">Kochi</strain>
    </source>
</reference>
<sequence length="292" mass="33038">MALRHTSSQLLRLNHSSHPSMDLTTTLRQFDLLRRCPYTHRGSRRKVFYNSTPKNSIPSLWSDRSSHSSALRHHNIRTCHLSTRHLSPLNILPVLTSASRTSKQKPLRTALFNTRSLNNKSLILNKFILDNKLDLLCLTETWHKPMDYIALNQTTPTGYSYMDNPRSEGCGGGIAVIYLAIISHSPKTSSSFLSNFTNVFTQLSFISPSILLLGNFNIHINSPKSKFTADFLDKLLQPHPTCEFPHLQLWTYPGPGLLNCLPHHSEPLTNQPSDHLAVMMDIIIPTPNMHAQ</sequence>
<dbReference type="InterPro" id="IPR005135">
    <property type="entry name" value="Endo/exonuclease/phosphatase"/>
</dbReference>
<proteinExistence type="predicted"/>
<comment type="caution">
    <text evidence="2">The sequence shown here is derived from an EMBL/GenBank/DDBJ whole genome shotgun (WGS) entry which is preliminary data.</text>
</comment>
<dbReference type="PANTHER" id="PTHR46670">
    <property type="entry name" value="ENDO/EXONUCLEASE/PHOSPHATASE DOMAIN-CONTAINING PROTEIN"/>
    <property type="match status" value="1"/>
</dbReference>
<evidence type="ECO:0000259" key="1">
    <source>
        <dbReference type="Pfam" id="PF03372"/>
    </source>
</evidence>
<gene>
    <name evidence="2" type="ORF">AKAME5_000576000</name>
</gene>
<dbReference type="EMBL" id="BRZM01000015">
    <property type="protein sequence ID" value="GLD52932.1"/>
    <property type="molecule type" value="Genomic_DNA"/>
</dbReference>
<organism evidence="2 3">
    <name type="scientific">Lates japonicus</name>
    <name type="common">Japanese lates</name>
    <dbReference type="NCBI Taxonomy" id="270547"/>
    <lineage>
        <taxon>Eukaryota</taxon>
        <taxon>Metazoa</taxon>
        <taxon>Chordata</taxon>
        <taxon>Craniata</taxon>
        <taxon>Vertebrata</taxon>
        <taxon>Euteleostomi</taxon>
        <taxon>Actinopterygii</taxon>
        <taxon>Neopterygii</taxon>
        <taxon>Teleostei</taxon>
        <taxon>Neoteleostei</taxon>
        <taxon>Acanthomorphata</taxon>
        <taxon>Carangaria</taxon>
        <taxon>Carangaria incertae sedis</taxon>
        <taxon>Centropomidae</taxon>
        <taxon>Lates</taxon>
    </lineage>
</organism>
<dbReference type="Gene3D" id="3.60.10.10">
    <property type="entry name" value="Endonuclease/exonuclease/phosphatase"/>
    <property type="match status" value="1"/>
</dbReference>
<accession>A0AAD3MDZ9</accession>
<dbReference type="SUPFAM" id="SSF56219">
    <property type="entry name" value="DNase I-like"/>
    <property type="match status" value="1"/>
</dbReference>
<dbReference type="PANTHER" id="PTHR46670:SF3">
    <property type="entry name" value="ENDONUCLEASE_EXONUCLEASE_PHOSPHATASE DOMAIN-CONTAINING PROTEIN"/>
    <property type="match status" value="1"/>
</dbReference>
<dbReference type="InterPro" id="IPR036691">
    <property type="entry name" value="Endo/exonu/phosph_ase_sf"/>
</dbReference>
<dbReference type="Pfam" id="PF03372">
    <property type="entry name" value="Exo_endo_phos"/>
    <property type="match status" value="1"/>
</dbReference>
<dbReference type="Proteomes" id="UP001279410">
    <property type="component" value="Unassembled WGS sequence"/>
</dbReference>